<evidence type="ECO:0000313" key="2">
    <source>
        <dbReference type="EMBL" id="KAH3726168.1"/>
    </source>
</evidence>
<organism evidence="2 3">
    <name type="scientific">Dreissena polymorpha</name>
    <name type="common">Zebra mussel</name>
    <name type="synonym">Mytilus polymorpha</name>
    <dbReference type="NCBI Taxonomy" id="45954"/>
    <lineage>
        <taxon>Eukaryota</taxon>
        <taxon>Metazoa</taxon>
        <taxon>Spiralia</taxon>
        <taxon>Lophotrochozoa</taxon>
        <taxon>Mollusca</taxon>
        <taxon>Bivalvia</taxon>
        <taxon>Autobranchia</taxon>
        <taxon>Heteroconchia</taxon>
        <taxon>Euheterodonta</taxon>
        <taxon>Imparidentia</taxon>
        <taxon>Neoheterodontei</taxon>
        <taxon>Myida</taxon>
        <taxon>Dreissenoidea</taxon>
        <taxon>Dreissenidae</taxon>
        <taxon>Dreissena</taxon>
    </lineage>
</organism>
<dbReference type="EMBL" id="JAIWYP010000012">
    <property type="protein sequence ID" value="KAH3726168.1"/>
    <property type="molecule type" value="Genomic_DNA"/>
</dbReference>
<keyword evidence="1" id="KW-0812">Transmembrane</keyword>
<sequence>MAAWAGGATPRCLVWTPTRPAAPTRIHASVKPCTQNLKISVIKTVICTAIVSIPRCVLLCILFVLTTLANAKKVSLKSKANVSKTVIITAGVRRRRTATSATRYVWTIGASVRRNTLN</sequence>
<name>A0A9D4CIX8_DREPO</name>
<proteinExistence type="predicted"/>
<dbReference type="AlphaFoldDB" id="A0A9D4CIX8"/>
<gene>
    <name evidence="2" type="ORF">DPMN_052024</name>
</gene>
<dbReference type="Proteomes" id="UP000828390">
    <property type="component" value="Unassembled WGS sequence"/>
</dbReference>
<comment type="caution">
    <text evidence="2">The sequence shown here is derived from an EMBL/GenBank/DDBJ whole genome shotgun (WGS) entry which is preliminary data.</text>
</comment>
<reference evidence="2" key="2">
    <citation type="submission" date="2020-11" db="EMBL/GenBank/DDBJ databases">
        <authorList>
            <person name="McCartney M.A."/>
            <person name="Auch B."/>
            <person name="Kono T."/>
            <person name="Mallez S."/>
            <person name="Becker A."/>
            <person name="Gohl D.M."/>
            <person name="Silverstein K.A.T."/>
            <person name="Koren S."/>
            <person name="Bechman K.B."/>
            <person name="Herman A."/>
            <person name="Abrahante J.E."/>
            <person name="Garbe J."/>
        </authorList>
    </citation>
    <scope>NUCLEOTIDE SEQUENCE</scope>
    <source>
        <strain evidence="2">Duluth1</strain>
        <tissue evidence="2">Whole animal</tissue>
    </source>
</reference>
<keyword evidence="1" id="KW-0472">Membrane</keyword>
<feature type="transmembrane region" description="Helical" evidence="1">
    <location>
        <begin position="41"/>
        <end position="69"/>
    </location>
</feature>
<reference evidence="2" key="1">
    <citation type="journal article" date="2019" name="bioRxiv">
        <title>The Genome of the Zebra Mussel, Dreissena polymorpha: A Resource for Invasive Species Research.</title>
        <authorList>
            <person name="McCartney M.A."/>
            <person name="Auch B."/>
            <person name="Kono T."/>
            <person name="Mallez S."/>
            <person name="Zhang Y."/>
            <person name="Obille A."/>
            <person name="Becker A."/>
            <person name="Abrahante J.E."/>
            <person name="Garbe J."/>
            <person name="Badalamenti J.P."/>
            <person name="Herman A."/>
            <person name="Mangelson H."/>
            <person name="Liachko I."/>
            <person name="Sullivan S."/>
            <person name="Sone E.D."/>
            <person name="Koren S."/>
            <person name="Silverstein K.A.T."/>
            <person name="Beckman K.B."/>
            <person name="Gohl D.M."/>
        </authorList>
    </citation>
    <scope>NUCLEOTIDE SEQUENCE</scope>
    <source>
        <strain evidence="2">Duluth1</strain>
        <tissue evidence="2">Whole animal</tissue>
    </source>
</reference>
<protein>
    <submittedName>
        <fullName evidence="2">Uncharacterized protein</fullName>
    </submittedName>
</protein>
<keyword evidence="1" id="KW-1133">Transmembrane helix</keyword>
<keyword evidence="3" id="KW-1185">Reference proteome</keyword>
<accession>A0A9D4CIX8</accession>
<evidence type="ECO:0000313" key="3">
    <source>
        <dbReference type="Proteomes" id="UP000828390"/>
    </source>
</evidence>
<evidence type="ECO:0000256" key="1">
    <source>
        <dbReference type="SAM" id="Phobius"/>
    </source>
</evidence>